<dbReference type="Proteomes" id="UP000471465">
    <property type="component" value="Unassembled WGS sequence"/>
</dbReference>
<accession>A0A6N7BXI8</accession>
<dbReference type="AlphaFoldDB" id="A0A6N7BXI8"/>
<gene>
    <name evidence="1" type="ORF">FQV37_1131</name>
</gene>
<dbReference type="EMBL" id="VZIZ01000020">
    <property type="protein sequence ID" value="KAF0568404.1"/>
    <property type="molecule type" value="Genomic_DNA"/>
</dbReference>
<protein>
    <submittedName>
        <fullName evidence="1">Uncharacterized protein</fullName>
    </submittedName>
</protein>
<keyword evidence="2" id="KW-1185">Reference proteome</keyword>
<evidence type="ECO:0000313" key="1">
    <source>
        <dbReference type="EMBL" id="KAF0568404.1"/>
    </source>
</evidence>
<organism evidence="1 2">
    <name type="scientific">Psychrobacter nivimaris</name>
    <dbReference type="NCBI Taxonomy" id="281738"/>
    <lineage>
        <taxon>Bacteria</taxon>
        <taxon>Pseudomonadati</taxon>
        <taxon>Pseudomonadota</taxon>
        <taxon>Gammaproteobacteria</taxon>
        <taxon>Moraxellales</taxon>
        <taxon>Moraxellaceae</taxon>
        <taxon>Psychrobacter</taxon>
    </lineage>
</organism>
<name>A0A6N7BXI8_9GAMM</name>
<reference evidence="1 2" key="1">
    <citation type="submission" date="2019-09" db="EMBL/GenBank/DDBJ databases">
        <title>Draft genome sequence of Psychrobacter nivimaris LAMA 639, in search for biotechnological relevant genes.</title>
        <authorList>
            <person name="Lima A.O.S."/>
            <person name="Staloch B.E.K."/>
            <person name="Freitas R.C."/>
            <person name="Niero H."/>
            <person name="Silva M.A.C."/>
        </authorList>
    </citation>
    <scope>NUCLEOTIDE SEQUENCE [LARGE SCALE GENOMIC DNA]</scope>
    <source>
        <strain evidence="1 2">LAMA 639</strain>
    </source>
</reference>
<proteinExistence type="predicted"/>
<evidence type="ECO:0000313" key="2">
    <source>
        <dbReference type="Proteomes" id="UP000471465"/>
    </source>
</evidence>
<sequence length="37" mass="4306">MTVLIIKFTSIAQSIGSSFSICRYLNKLFDEEFYNIL</sequence>
<comment type="caution">
    <text evidence="1">The sequence shown here is derived from an EMBL/GenBank/DDBJ whole genome shotgun (WGS) entry which is preliminary data.</text>
</comment>